<organism evidence="1 2">
    <name type="scientific">Candidatus Acidiferrum panamense</name>
    <dbReference type="NCBI Taxonomy" id="2741543"/>
    <lineage>
        <taxon>Bacteria</taxon>
        <taxon>Pseudomonadati</taxon>
        <taxon>Acidobacteriota</taxon>
        <taxon>Terriglobia</taxon>
        <taxon>Candidatus Acidiferrales</taxon>
        <taxon>Candidatus Acidiferrum</taxon>
    </lineage>
</organism>
<proteinExistence type="predicted"/>
<name>A0A7V8NV67_9BACT</name>
<keyword evidence="2" id="KW-1185">Reference proteome</keyword>
<accession>A0A7V8NV67</accession>
<protein>
    <submittedName>
        <fullName evidence="1">Uncharacterized protein</fullName>
    </submittedName>
</protein>
<dbReference type="EMBL" id="JACDQQ010002351">
    <property type="protein sequence ID" value="MBA0088119.1"/>
    <property type="molecule type" value="Genomic_DNA"/>
</dbReference>
<evidence type="ECO:0000313" key="2">
    <source>
        <dbReference type="Proteomes" id="UP000567293"/>
    </source>
</evidence>
<evidence type="ECO:0000313" key="1">
    <source>
        <dbReference type="EMBL" id="MBA0088119.1"/>
    </source>
</evidence>
<reference evidence="1" key="1">
    <citation type="submission" date="2020-06" db="EMBL/GenBank/DDBJ databases">
        <title>Legume-microbial interactions unlock mineral nutrients during tropical forest succession.</title>
        <authorList>
            <person name="Epihov D.Z."/>
        </authorList>
    </citation>
    <scope>NUCLEOTIDE SEQUENCE [LARGE SCALE GENOMIC DNA]</scope>
    <source>
        <strain evidence="1">Pan2503</strain>
    </source>
</reference>
<dbReference type="Proteomes" id="UP000567293">
    <property type="component" value="Unassembled WGS sequence"/>
</dbReference>
<comment type="caution">
    <text evidence="1">The sequence shown here is derived from an EMBL/GenBank/DDBJ whole genome shotgun (WGS) entry which is preliminary data.</text>
</comment>
<dbReference type="AlphaFoldDB" id="A0A7V8NV67"/>
<sequence length="359" mass="40106">MLTSASRSSPTCSFAKEGPKILIIALCSIAASTAFGQTKAPAREWTPPKTVWGDPDLEGVWTSDDSYGVPFERPKRYDDRKVLTDEEYAERAKENELLSASIQAGVFPNVGYWVQHEGVEAQPYGSNWSEYARRTSRQTSLIVDPGDGHIPALTEQAMYRRLAEIAASRKRPRPESWKDISMYGRCITRGVLGSMLPVMYGNGTEIVQSPGLVAIRYEMIHETRIIPLDPPNDPRPHVSANVRTYMGDPRGHWEGNTLVVDTTNFIGGRLGIGANGEGVKYSEDLHLVERFTRVNDRAIQYQVIVNDPRTFTASWTVAFPITREPGYRIFEYACHEGNYAMSNILSSARAEEQAEAAQR</sequence>
<gene>
    <name evidence="1" type="ORF">HRJ53_24305</name>
</gene>